<dbReference type="GO" id="GO:0033619">
    <property type="term" value="P:membrane protein proteolysis"/>
    <property type="evidence" value="ECO:0007669"/>
    <property type="project" value="TreeGrafter"/>
</dbReference>
<feature type="signal peptide" evidence="9">
    <location>
        <begin position="1"/>
        <end position="21"/>
    </location>
</feature>
<organism evidence="11 12">
    <name type="scientific">Conger conger</name>
    <name type="common">Conger eel</name>
    <name type="synonym">Muraena conger</name>
    <dbReference type="NCBI Taxonomy" id="82655"/>
    <lineage>
        <taxon>Eukaryota</taxon>
        <taxon>Metazoa</taxon>
        <taxon>Chordata</taxon>
        <taxon>Craniata</taxon>
        <taxon>Vertebrata</taxon>
        <taxon>Euteleostomi</taxon>
        <taxon>Actinopterygii</taxon>
        <taxon>Neopterygii</taxon>
        <taxon>Teleostei</taxon>
        <taxon>Anguilliformes</taxon>
        <taxon>Congridae</taxon>
        <taxon>Conger</taxon>
    </lineage>
</organism>
<protein>
    <recommendedName>
        <fullName evidence="10">PA domain-containing protein</fullName>
    </recommendedName>
</protein>
<accession>A0A9Q1CYC0</accession>
<dbReference type="AlphaFoldDB" id="A0A9Q1CYC0"/>
<name>A0A9Q1CYC0_CONCO</name>
<feature type="chain" id="PRO_5040326753" description="PA domain-containing protein" evidence="9">
    <location>
        <begin position="22"/>
        <end position="527"/>
    </location>
</feature>
<dbReference type="InterPro" id="IPR003137">
    <property type="entry name" value="PA_domain"/>
</dbReference>
<evidence type="ECO:0000256" key="4">
    <source>
        <dbReference type="ARBA" id="ARBA00022692"/>
    </source>
</evidence>
<gene>
    <name evidence="11" type="ORF">COCON_G00217600</name>
</gene>
<evidence type="ECO:0000259" key="10">
    <source>
        <dbReference type="Pfam" id="PF02225"/>
    </source>
</evidence>
<evidence type="ECO:0000256" key="2">
    <source>
        <dbReference type="ARBA" id="ARBA00004366"/>
    </source>
</evidence>
<evidence type="ECO:0000313" key="11">
    <source>
        <dbReference type="EMBL" id="KAJ8252448.1"/>
    </source>
</evidence>
<dbReference type="GO" id="GO:0098554">
    <property type="term" value="C:cytoplasmic side of endoplasmic reticulum membrane"/>
    <property type="evidence" value="ECO:0007669"/>
    <property type="project" value="TreeGrafter"/>
</dbReference>
<feature type="transmembrane region" description="Helical" evidence="8">
    <location>
        <begin position="470"/>
        <end position="487"/>
    </location>
</feature>
<keyword evidence="7 8" id="KW-0472">Membrane</keyword>
<dbReference type="GO" id="GO:0030660">
    <property type="term" value="C:Golgi-associated vesicle membrane"/>
    <property type="evidence" value="ECO:0007669"/>
    <property type="project" value="TreeGrafter"/>
</dbReference>
<evidence type="ECO:0000256" key="1">
    <source>
        <dbReference type="ARBA" id="ARBA00004127"/>
    </source>
</evidence>
<reference evidence="11" key="1">
    <citation type="journal article" date="2023" name="Science">
        <title>Genome structures resolve the early diversification of teleost fishes.</title>
        <authorList>
            <person name="Parey E."/>
            <person name="Louis A."/>
            <person name="Montfort J."/>
            <person name="Bouchez O."/>
            <person name="Roques C."/>
            <person name="Iampietro C."/>
            <person name="Lluch J."/>
            <person name="Castinel A."/>
            <person name="Donnadieu C."/>
            <person name="Desvignes T."/>
            <person name="Floi Bucao C."/>
            <person name="Jouanno E."/>
            <person name="Wen M."/>
            <person name="Mejri S."/>
            <person name="Dirks R."/>
            <person name="Jansen H."/>
            <person name="Henkel C."/>
            <person name="Chen W.J."/>
            <person name="Zahm M."/>
            <person name="Cabau C."/>
            <person name="Klopp C."/>
            <person name="Thompson A.W."/>
            <person name="Robinson-Rechavi M."/>
            <person name="Braasch I."/>
            <person name="Lecointre G."/>
            <person name="Bobe J."/>
            <person name="Postlethwait J.H."/>
            <person name="Berthelot C."/>
            <person name="Roest Crollius H."/>
            <person name="Guiguen Y."/>
        </authorList>
    </citation>
    <scope>NUCLEOTIDE SEQUENCE</scope>
    <source>
        <strain evidence="11">Concon-B</strain>
    </source>
</reference>
<feature type="transmembrane region" description="Helical" evidence="8">
    <location>
        <begin position="228"/>
        <end position="246"/>
    </location>
</feature>
<keyword evidence="6 8" id="KW-1133">Transmembrane helix</keyword>
<dbReference type="PANTHER" id="PTHR12174:SF34">
    <property type="entry name" value="SIGNAL PEPTIDE PEPTIDASE-LIKE 2A"/>
    <property type="match status" value="1"/>
</dbReference>
<feature type="transmembrane region" description="Helical" evidence="8">
    <location>
        <begin position="252"/>
        <end position="273"/>
    </location>
</feature>
<keyword evidence="5" id="KW-0378">Hydrolase</keyword>
<evidence type="ECO:0000256" key="7">
    <source>
        <dbReference type="ARBA" id="ARBA00023136"/>
    </source>
</evidence>
<dbReference type="EMBL" id="JAFJMO010000017">
    <property type="protein sequence ID" value="KAJ8252448.1"/>
    <property type="molecule type" value="Genomic_DNA"/>
</dbReference>
<dbReference type="GO" id="GO:0005765">
    <property type="term" value="C:lysosomal membrane"/>
    <property type="evidence" value="ECO:0007669"/>
    <property type="project" value="TreeGrafter"/>
</dbReference>
<evidence type="ECO:0000313" key="12">
    <source>
        <dbReference type="Proteomes" id="UP001152803"/>
    </source>
</evidence>
<keyword evidence="9" id="KW-0732">Signal</keyword>
<feature type="domain" description="PA" evidence="10">
    <location>
        <begin position="58"/>
        <end position="141"/>
    </location>
</feature>
<evidence type="ECO:0000256" key="3">
    <source>
        <dbReference type="ARBA" id="ARBA00006859"/>
    </source>
</evidence>
<feature type="transmembrane region" description="Helical" evidence="8">
    <location>
        <begin position="441"/>
        <end position="464"/>
    </location>
</feature>
<proteinExistence type="inferred from homology"/>
<feature type="transmembrane region" description="Helical" evidence="8">
    <location>
        <begin position="408"/>
        <end position="429"/>
    </location>
</feature>
<keyword evidence="4 8" id="KW-0812">Transmembrane</keyword>
<comment type="similarity">
    <text evidence="3">Belongs to the peptidase A22B family.</text>
</comment>
<dbReference type="Gene3D" id="3.50.30.30">
    <property type="match status" value="1"/>
</dbReference>
<evidence type="ECO:0000256" key="8">
    <source>
        <dbReference type="SAM" id="Phobius"/>
    </source>
</evidence>
<comment type="caution">
    <text evidence="11">The sequence shown here is derived from an EMBL/GenBank/DDBJ whole genome shotgun (WGS) entry which is preliminary data.</text>
</comment>
<evidence type="ECO:0000256" key="9">
    <source>
        <dbReference type="SAM" id="SignalP"/>
    </source>
</evidence>
<dbReference type="InterPro" id="IPR007369">
    <property type="entry name" value="Peptidase_A22B_SPP"/>
</dbReference>
<sequence length="527" mass="57700">MARLLTAVLLLCYIYMSRVKSEVAFLDISNGSSHKEYCITYNSLWTNLSKSLGDAVGYPLVNLTSTNLCNSSGLGPDTLVGKAVVVMRGGCGFVQKAVIAQNIGAATILIASKERLDTPSGNQTDYREVKIPLALMRYRDTEDALEMFPEGVLVKLYDPPAPPFDVSILLMLAVGVFTVAMGGYWSGVAERDALCAPPPLPPVGGGAADPGEPRAHSGDLSVSSPVKVVVFVVFLSTMLVLMFFFYKWLVYVIIVVFCVASAAALYSCLSALIEKLGCTSSSMPCLGEPESGIVRTVLLAAVCVSIAVVWGVFRNEDRWIWILQDLLGMAFCINFLKTITVSNFKICVILLSLLLVYDVFFVFITPLFTRNGESVMVQVAFGDDSGEKLPMVMKVPRFSTWNQEACGIQFSILGFGDLIVPGLVVAYCHRFDVWTNSGKKIYFISCTIAYLSGLICTFMVMLLSRMAQPALLYLVPFTLLTCTAVACHMRQLQAFWSGTRSGYEVLDSSRDPLLQDGEQEYQSIQRN</sequence>
<dbReference type="SMART" id="SM00730">
    <property type="entry name" value="PSN"/>
    <property type="match status" value="1"/>
</dbReference>
<dbReference type="Proteomes" id="UP001152803">
    <property type="component" value="Unassembled WGS sequence"/>
</dbReference>
<feature type="transmembrane region" description="Helical" evidence="8">
    <location>
        <begin position="166"/>
        <end position="185"/>
    </location>
</feature>
<feature type="transmembrane region" description="Helical" evidence="8">
    <location>
        <begin position="293"/>
        <end position="313"/>
    </location>
</feature>
<dbReference type="GO" id="GO:0098553">
    <property type="term" value="C:lumenal side of endoplasmic reticulum membrane"/>
    <property type="evidence" value="ECO:0007669"/>
    <property type="project" value="TreeGrafter"/>
</dbReference>
<dbReference type="Pfam" id="PF02225">
    <property type="entry name" value="PA"/>
    <property type="match status" value="1"/>
</dbReference>
<feature type="transmembrane region" description="Helical" evidence="8">
    <location>
        <begin position="348"/>
        <end position="368"/>
    </location>
</feature>
<keyword evidence="12" id="KW-1185">Reference proteome</keyword>
<dbReference type="PANTHER" id="PTHR12174">
    <property type="entry name" value="SIGNAL PEPTIDE PEPTIDASE"/>
    <property type="match status" value="1"/>
</dbReference>
<dbReference type="OrthoDB" id="29661at2759"/>
<evidence type="ECO:0000256" key="5">
    <source>
        <dbReference type="ARBA" id="ARBA00022801"/>
    </source>
</evidence>
<evidence type="ECO:0000256" key="6">
    <source>
        <dbReference type="ARBA" id="ARBA00022989"/>
    </source>
</evidence>
<dbReference type="InterPro" id="IPR006639">
    <property type="entry name" value="Preselin/SPP"/>
</dbReference>
<comment type="subcellular location">
    <subcellularLocation>
        <location evidence="1">Endomembrane system</location>
        <topology evidence="1">Multi-pass membrane protein</topology>
    </subcellularLocation>
    <subcellularLocation>
        <location evidence="2">Membrane</location>
        <topology evidence="2">Multi-pass membrane protein</topology>
        <orientation evidence="2">Lumenal side</orientation>
    </subcellularLocation>
</comment>
<feature type="transmembrane region" description="Helical" evidence="8">
    <location>
        <begin position="319"/>
        <end position="336"/>
    </location>
</feature>
<dbReference type="Pfam" id="PF04258">
    <property type="entry name" value="Peptidase_A22B"/>
    <property type="match status" value="1"/>
</dbReference>
<dbReference type="GO" id="GO:0042500">
    <property type="term" value="F:aspartic endopeptidase activity, intramembrane cleaving"/>
    <property type="evidence" value="ECO:0007669"/>
    <property type="project" value="InterPro"/>
</dbReference>